<dbReference type="InterPro" id="IPR055420">
    <property type="entry name" value="IgD3_Trs65"/>
</dbReference>
<comment type="caution">
    <text evidence="3">The sequence shown here is derived from an EMBL/GenBank/DDBJ whole genome shotgun (WGS) entry which is preliminary data.</text>
</comment>
<dbReference type="GO" id="GO:0005802">
    <property type="term" value="C:trans-Golgi network"/>
    <property type="evidence" value="ECO:0007669"/>
    <property type="project" value="TreeGrafter"/>
</dbReference>
<sequence>MSIRITVPSPLTTPGLPTPLQLSINTTNAATELINNSYLTYLVPSETNINLERAFEGFDGSKPINELIEQRDTLFFGKERAISPLIFRNIKRSRSLTWKSNSHQDETVDVLLVLKTPWLPRKELDYHLSRISISLEAQVANSSLPGRESPSASESIFSGRLQETKNPFIVEDEDKYESGAEEEEEEEEAPRHVYAMWKMPVLLLRPRMRLHSPSIVFSASASLDPDLWTEPIAPDVGYLTSGMPSGLNLLESFGSDSALNGVKPRLSALRVSRVAPVTRQQDFMTRLRTLPQLSIRIFPVLHTRIRFSRPSTIPLSATIVALLEIDFTSHFDCEALLNDIKLSTPSGIVENLNDAAGLSLPLSCVSHDHITFLYHIKPKQTEANIPRDTSGNLEISISAAVHVVPGVCTPSLSMSWTTAIDFSLPVNPSFGTVSESGIQRSHRPTQLSIGSVAQAINHLKSPSAIRPDALPSLEASTNRTEAVVPDLGITMSFTAPSHPVHPGDIFSWTVYVVNRTSSERGSNRPPRKLALVAVPKRRRNEVRPIRPPSSSGRRRGEKEIADAVLDENVLHALQKNAVVESTELICLSADTRVGPVAPGACHVTELQFLALREGIVGLEAIRVVDLGSQEHVDIRDLPTMIVEPIAAAA</sequence>
<dbReference type="EMBL" id="MTYH01000050">
    <property type="protein sequence ID" value="PNP42700.1"/>
    <property type="molecule type" value="Genomic_DNA"/>
</dbReference>
<gene>
    <name evidence="3" type="ORF">TGAMA5MH_05441</name>
</gene>
<evidence type="ECO:0000259" key="2">
    <source>
        <dbReference type="Pfam" id="PF12735"/>
    </source>
</evidence>
<feature type="domain" description="Trafficking protein particle complex II-specific subunit 65 IgD3" evidence="2">
    <location>
        <begin position="466"/>
        <end position="642"/>
    </location>
</feature>
<name>A0A2K0TAZ8_9HYPO</name>
<feature type="region of interest" description="Disordered" evidence="1">
    <location>
        <begin position="539"/>
        <end position="558"/>
    </location>
</feature>
<dbReference type="GO" id="GO:0006891">
    <property type="term" value="P:intra-Golgi vesicle-mediated transport"/>
    <property type="evidence" value="ECO:0007669"/>
    <property type="project" value="InterPro"/>
</dbReference>
<evidence type="ECO:0000256" key="1">
    <source>
        <dbReference type="SAM" id="MobiDB-lite"/>
    </source>
</evidence>
<dbReference type="Proteomes" id="UP000236546">
    <property type="component" value="Unassembled WGS sequence"/>
</dbReference>
<dbReference type="PANTHER" id="PTHR28159">
    <property type="entry name" value="TRAFFICKING PROTEIN PARTICLE COMPLEX II-SPECIFIC SUBUNIT 65"/>
    <property type="match status" value="1"/>
</dbReference>
<accession>A0A2K0TAZ8</accession>
<organism evidence="3 4">
    <name type="scientific">Trichoderma gamsii</name>
    <dbReference type="NCBI Taxonomy" id="398673"/>
    <lineage>
        <taxon>Eukaryota</taxon>
        <taxon>Fungi</taxon>
        <taxon>Dikarya</taxon>
        <taxon>Ascomycota</taxon>
        <taxon>Pezizomycotina</taxon>
        <taxon>Sordariomycetes</taxon>
        <taxon>Hypocreomycetidae</taxon>
        <taxon>Hypocreales</taxon>
        <taxon>Hypocreaceae</taxon>
        <taxon>Trichoderma</taxon>
    </lineage>
</organism>
<reference evidence="3 4" key="1">
    <citation type="submission" date="2017-02" db="EMBL/GenBank/DDBJ databases">
        <title>Genomes of Trichoderma spp. with biocontrol activity.</title>
        <authorList>
            <person name="Gardiner D."/>
            <person name="Kazan K."/>
            <person name="Vos C."/>
            <person name="Harvey P."/>
        </authorList>
    </citation>
    <scope>NUCLEOTIDE SEQUENCE [LARGE SCALE GENOMIC DNA]</scope>
    <source>
        <strain evidence="3 4">A5MH</strain>
    </source>
</reference>
<dbReference type="OrthoDB" id="5345392at2759"/>
<proteinExistence type="predicted"/>
<dbReference type="Pfam" id="PF12735">
    <property type="entry name" value="IgD3_Trs65"/>
    <property type="match status" value="1"/>
</dbReference>
<dbReference type="InterPro" id="IPR024662">
    <property type="entry name" value="Trs65"/>
</dbReference>
<protein>
    <recommendedName>
        <fullName evidence="2">Trafficking protein particle complex II-specific subunit 65 IgD3 domain-containing protein</fullName>
    </recommendedName>
</protein>
<dbReference type="PANTHER" id="PTHR28159:SF1">
    <property type="entry name" value="TRAFFICKING PROTEIN PARTICLE COMPLEX II-SPECIFIC SUBUNIT 65"/>
    <property type="match status" value="1"/>
</dbReference>
<evidence type="ECO:0000313" key="4">
    <source>
        <dbReference type="Proteomes" id="UP000236546"/>
    </source>
</evidence>
<dbReference type="GO" id="GO:1990071">
    <property type="term" value="C:TRAPPII protein complex"/>
    <property type="evidence" value="ECO:0007669"/>
    <property type="project" value="InterPro"/>
</dbReference>
<evidence type="ECO:0000313" key="3">
    <source>
        <dbReference type="EMBL" id="PNP42700.1"/>
    </source>
</evidence>
<dbReference type="AlphaFoldDB" id="A0A2K0TAZ8"/>